<comment type="caution">
    <text evidence="1">The sequence shown here is derived from an EMBL/GenBank/DDBJ whole genome shotgun (WGS) entry which is preliminary data.</text>
</comment>
<name>A0A7J8JV81_MOLMO</name>
<dbReference type="AlphaFoldDB" id="A0A7J8JV81"/>
<accession>A0A7J8JV81</accession>
<sequence>MSINHQMTSPWFPLNFSFPVRLPLPRCPPIYFPFPLPVPLHILTVPPSTSFSLKPSSSQITASNPDSKILSILTNSTGLSTNVAMLSPVTQPQTYLLSPQSYSMSSDASFRLFLARFQICPHVQAFAQALPFTEMPFHPSQPSGIPFALSVCSTTLGPACLSISPAPAVYG</sequence>
<keyword evidence="2" id="KW-1185">Reference proteome</keyword>
<gene>
    <name evidence="1" type="ORF">HJG59_007854</name>
</gene>
<dbReference type="InParanoid" id="A0A7J8JV81"/>
<reference evidence="1 2" key="1">
    <citation type="journal article" date="2020" name="Nature">
        <title>Six reference-quality genomes reveal evolution of bat adaptations.</title>
        <authorList>
            <person name="Jebb D."/>
            <person name="Huang Z."/>
            <person name="Pippel M."/>
            <person name="Hughes G.M."/>
            <person name="Lavrichenko K."/>
            <person name="Devanna P."/>
            <person name="Winkler S."/>
            <person name="Jermiin L.S."/>
            <person name="Skirmuntt E.C."/>
            <person name="Katzourakis A."/>
            <person name="Burkitt-Gray L."/>
            <person name="Ray D.A."/>
            <person name="Sullivan K.A.M."/>
            <person name="Roscito J.G."/>
            <person name="Kirilenko B.M."/>
            <person name="Davalos L.M."/>
            <person name="Corthals A.P."/>
            <person name="Power M.L."/>
            <person name="Jones G."/>
            <person name="Ransome R.D."/>
            <person name="Dechmann D.K.N."/>
            <person name="Locatelli A.G."/>
            <person name="Puechmaille S.J."/>
            <person name="Fedrigo O."/>
            <person name="Jarvis E.D."/>
            <person name="Hiller M."/>
            <person name="Vernes S.C."/>
            <person name="Myers E.W."/>
            <person name="Teeling E.C."/>
        </authorList>
    </citation>
    <scope>NUCLEOTIDE SEQUENCE [LARGE SCALE GENOMIC DNA]</scope>
    <source>
        <strain evidence="1">MMolMol1</strain>
        <tissue evidence="1">Muscle</tissue>
    </source>
</reference>
<organism evidence="1 2">
    <name type="scientific">Molossus molossus</name>
    <name type="common">Pallas' mastiff bat</name>
    <name type="synonym">Vespertilio molossus</name>
    <dbReference type="NCBI Taxonomy" id="27622"/>
    <lineage>
        <taxon>Eukaryota</taxon>
        <taxon>Metazoa</taxon>
        <taxon>Chordata</taxon>
        <taxon>Craniata</taxon>
        <taxon>Vertebrata</taxon>
        <taxon>Euteleostomi</taxon>
        <taxon>Mammalia</taxon>
        <taxon>Eutheria</taxon>
        <taxon>Laurasiatheria</taxon>
        <taxon>Chiroptera</taxon>
        <taxon>Yangochiroptera</taxon>
        <taxon>Molossidae</taxon>
        <taxon>Molossus</taxon>
    </lineage>
</organism>
<evidence type="ECO:0000313" key="1">
    <source>
        <dbReference type="EMBL" id="KAF6500814.1"/>
    </source>
</evidence>
<proteinExistence type="predicted"/>
<dbReference type="EMBL" id="JACASF010000001">
    <property type="protein sequence ID" value="KAF6500814.1"/>
    <property type="molecule type" value="Genomic_DNA"/>
</dbReference>
<protein>
    <submittedName>
        <fullName evidence="1">Uncharacterized protein</fullName>
    </submittedName>
</protein>
<evidence type="ECO:0000313" key="2">
    <source>
        <dbReference type="Proteomes" id="UP000550707"/>
    </source>
</evidence>
<dbReference type="Proteomes" id="UP000550707">
    <property type="component" value="Unassembled WGS sequence"/>
</dbReference>